<keyword evidence="7" id="KW-0812">Transmembrane</keyword>
<reference evidence="9 10" key="1">
    <citation type="journal article" date="2004" name="Nature">
        <title>Genome sequence of the ultrasmall unicellular red alga Cyanidioschyzon merolae 10D.</title>
        <authorList>
            <person name="Matsuzaki M."/>
            <person name="Misumi O."/>
            <person name="Shin-i T."/>
            <person name="Maruyama S."/>
            <person name="Takahara M."/>
            <person name="Miyagishima S."/>
            <person name="Mori T."/>
            <person name="Nishida K."/>
            <person name="Yagisawa F."/>
            <person name="Nishida K."/>
            <person name="Yoshida Y."/>
            <person name="Nishimura Y."/>
            <person name="Nakao S."/>
            <person name="Kobayashi T."/>
            <person name="Momoyama Y."/>
            <person name="Higashiyama T."/>
            <person name="Minoda A."/>
            <person name="Sano M."/>
            <person name="Nomoto H."/>
            <person name="Oishi K."/>
            <person name="Hayashi H."/>
            <person name="Ohta F."/>
            <person name="Nishizaka S."/>
            <person name="Haga S."/>
            <person name="Miura S."/>
            <person name="Morishita T."/>
            <person name="Kabeya Y."/>
            <person name="Terasawa K."/>
            <person name="Suzuki Y."/>
            <person name="Ishii Y."/>
            <person name="Asakawa S."/>
            <person name="Takano H."/>
            <person name="Ohta N."/>
            <person name="Kuroiwa H."/>
            <person name="Tanaka K."/>
            <person name="Shimizu N."/>
            <person name="Sugano S."/>
            <person name="Sato N."/>
            <person name="Nozaki H."/>
            <person name="Ogasawara N."/>
            <person name="Kohara Y."/>
            <person name="Kuroiwa T."/>
        </authorList>
    </citation>
    <scope>NUCLEOTIDE SEQUENCE [LARGE SCALE GENOMIC DNA]</scope>
    <source>
        <strain evidence="9 10">10D</strain>
    </source>
</reference>
<feature type="region of interest" description="Disordered" evidence="6">
    <location>
        <begin position="93"/>
        <end position="118"/>
    </location>
</feature>
<proteinExistence type="predicted"/>
<keyword evidence="5" id="KW-0012">Acyltransferase</keyword>
<dbReference type="InterPro" id="IPR002123">
    <property type="entry name" value="Plipid/glycerol_acylTrfase"/>
</dbReference>
<keyword evidence="3" id="KW-0808">Transferase</keyword>
<evidence type="ECO:0000313" key="10">
    <source>
        <dbReference type="Proteomes" id="UP000007014"/>
    </source>
</evidence>
<dbReference type="AlphaFoldDB" id="M1V4N2"/>
<evidence type="ECO:0000256" key="3">
    <source>
        <dbReference type="ARBA" id="ARBA00022679"/>
    </source>
</evidence>
<dbReference type="OrthoDB" id="417078at2759"/>
<protein>
    <submittedName>
        <fullName evidence="9">1-acylglycerol-3-phosphate O-acyltransferase</fullName>
    </submittedName>
</protein>
<dbReference type="GO" id="GO:0006654">
    <property type="term" value="P:phosphatidic acid biosynthetic process"/>
    <property type="evidence" value="ECO:0007669"/>
    <property type="project" value="TreeGrafter"/>
</dbReference>
<comment type="pathway">
    <text evidence="1">Lipid metabolism.</text>
</comment>
<evidence type="ECO:0000256" key="2">
    <source>
        <dbReference type="ARBA" id="ARBA00022516"/>
    </source>
</evidence>
<dbReference type="KEGG" id="cme:CYME_CMF185C"/>
<evidence type="ECO:0000256" key="4">
    <source>
        <dbReference type="ARBA" id="ARBA00023098"/>
    </source>
</evidence>
<dbReference type="HOGENOM" id="CLU_742627_0_0_1"/>
<dbReference type="PANTHER" id="PTHR10434">
    <property type="entry name" value="1-ACYL-SN-GLYCEROL-3-PHOSPHATE ACYLTRANSFERASE"/>
    <property type="match status" value="1"/>
</dbReference>
<dbReference type="RefSeq" id="XP_005535821.1">
    <property type="nucleotide sequence ID" value="XM_005535764.1"/>
</dbReference>
<gene>
    <name evidence="9" type="ORF">CYME_CMF185C</name>
</gene>
<evidence type="ECO:0000313" key="9">
    <source>
        <dbReference type="EMBL" id="BAM79535.1"/>
    </source>
</evidence>
<name>M1V4N2_CYAM1</name>
<keyword evidence="4" id="KW-0443">Lipid metabolism</keyword>
<keyword evidence="7" id="KW-1133">Transmembrane helix</keyword>
<feature type="domain" description="Phospholipid/glycerol acyltransferase" evidence="8">
    <location>
        <begin position="204"/>
        <end position="317"/>
    </location>
</feature>
<dbReference type="STRING" id="280699.M1V4N2"/>
<dbReference type="eggNOG" id="KOG2848">
    <property type="taxonomic scope" value="Eukaryota"/>
</dbReference>
<dbReference type="Pfam" id="PF01553">
    <property type="entry name" value="Acyltransferase"/>
    <property type="match status" value="1"/>
</dbReference>
<evidence type="ECO:0000259" key="8">
    <source>
        <dbReference type="SMART" id="SM00563"/>
    </source>
</evidence>
<dbReference type="Proteomes" id="UP000007014">
    <property type="component" value="Chromosome 6"/>
</dbReference>
<accession>M1V4N2</accession>
<dbReference type="CDD" id="cd07989">
    <property type="entry name" value="LPLAT_AGPAT-like"/>
    <property type="match status" value="1"/>
</dbReference>
<dbReference type="GeneID" id="16992957"/>
<dbReference type="PANTHER" id="PTHR10434:SF64">
    <property type="entry name" value="1-ACYL-SN-GLYCEROL-3-PHOSPHATE ACYLTRANSFERASE-RELATED"/>
    <property type="match status" value="1"/>
</dbReference>
<evidence type="ECO:0000256" key="6">
    <source>
        <dbReference type="SAM" id="MobiDB-lite"/>
    </source>
</evidence>
<keyword evidence="2" id="KW-0444">Lipid biosynthesis</keyword>
<dbReference type="SUPFAM" id="SSF69593">
    <property type="entry name" value="Glycerol-3-phosphate (1)-acyltransferase"/>
    <property type="match status" value="1"/>
</dbReference>
<evidence type="ECO:0000256" key="1">
    <source>
        <dbReference type="ARBA" id="ARBA00005189"/>
    </source>
</evidence>
<sequence>MYLALGSKLQSHMSRSKLCGFVHASGYRGGFSSDSNTTQTLWARYICSVPVTDAKPFGVVVVGIGRAFVAASVRLPVQRRRRLQCCRLDTRMRSTATTSPGSDDPTEETRSKEKETGVSAWAERQHRTRINLVGVFFLLVTFAWSLPLFIIMLILYPFVLILDPYRARVYDWIAMLWMRLSMLSTGIHPRVVGTENLLPPDATVLYVCNHNSYLDIYTVAFLGRFFKFVSKRSIFAIPIIGWAMGMARQIGIERDSRRDQLRVFREMVSRLEHGVSLLLFPEGTRSKDGTLRAFKQGPFRVAKQAGVPIVPLTITGTAEVMPPWALAPLRWPKQRITLTIHPAIQTADHSVTDLIEAARTAIASALPPGLCGR</sequence>
<dbReference type="Gramene" id="CMF185CT">
    <property type="protein sequence ID" value="CMF185CT"/>
    <property type="gene ID" value="CMF185C"/>
</dbReference>
<feature type="compositionally biased region" description="Basic and acidic residues" evidence="6">
    <location>
        <begin position="107"/>
        <end position="116"/>
    </location>
</feature>
<evidence type="ECO:0000256" key="5">
    <source>
        <dbReference type="ARBA" id="ARBA00023315"/>
    </source>
</evidence>
<evidence type="ECO:0000256" key="7">
    <source>
        <dbReference type="SAM" id="Phobius"/>
    </source>
</evidence>
<reference evidence="9 10" key="2">
    <citation type="journal article" date="2007" name="BMC Biol.">
        <title>A 100%-complete sequence reveals unusually simple genomic features in the hot-spring red alga Cyanidioschyzon merolae.</title>
        <authorList>
            <person name="Nozaki H."/>
            <person name="Takano H."/>
            <person name="Misumi O."/>
            <person name="Terasawa K."/>
            <person name="Matsuzaki M."/>
            <person name="Maruyama S."/>
            <person name="Nishida K."/>
            <person name="Yagisawa F."/>
            <person name="Yoshida Y."/>
            <person name="Fujiwara T."/>
            <person name="Takio S."/>
            <person name="Tamura K."/>
            <person name="Chung S.J."/>
            <person name="Nakamura S."/>
            <person name="Kuroiwa H."/>
            <person name="Tanaka K."/>
            <person name="Sato N."/>
            <person name="Kuroiwa T."/>
        </authorList>
    </citation>
    <scope>NUCLEOTIDE SEQUENCE [LARGE SCALE GENOMIC DNA]</scope>
    <source>
        <strain evidence="9 10">10D</strain>
    </source>
</reference>
<keyword evidence="7" id="KW-0472">Membrane</keyword>
<dbReference type="GO" id="GO:0003841">
    <property type="term" value="F:1-acylglycerol-3-phosphate O-acyltransferase activity"/>
    <property type="evidence" value="ECO:0007669"/>
    <property type="project" value="TreeGrafter"/>
</dbReference>
<dbReference type="SMART" id="SM00563">
    <property type="entry name" value="PlsC"/>
    <property type="match status" value="1"/>
</dbReference>
<dbReference type="OMA" id="FWASAST"/>
<feature type="transmembrane region" description="Helical" evidence="7">
    <location>
        <begin position="132"/>
        <end position="156"/>
    </location>
</feature>
<keyword evidence="10" id="KW-1185">Reference proteome</keyword>
<organism evidence="9 10">
    <name type="scientific">Cyanidioschyzon merolae (strain NIES-3377 / 10D)</name>
    <name type="common">Unicellular red alga</name>
    <dbReference type="NCBI Taxonomy" id="280699"/>
    <lineage>
        <taxon>Eukaryota</taxon>
        <taxon>Rhodophyta</taxon>
        <taxon>Bangiophyceae</taxon>
        <taxon>Cyanidiales</taxon>
        <taxon>Cyanidiaceae</taxon>
        <taxon>Cyanidioschyzon</taxon>
    </lineage>
</organism>
<dbReference type="EMBL" id="AP006488">
    <property type="protein sequence ID" value="BAM79535.1"/>
    <property type="molecule type" value="Genomic_DNA"/>
</dbReference>